<sequence length="177" mass="18802">MNATIDIREAAAEEIRFAFATFSLGTVLVAASDTGVAAILMGDGRPALTRELTSAFPDARAVVDETGLEHTTAKVVDFLEAPHRGLDLLLDIRGNGLEQAVWQALRDIPSGETITYGQIAKALPLPATAQEVGAACAANVLAVAIPCHRVVKADGSLSGYRWGVQRKRKLINREALI</sequence>
<keyword evidence="3" id="KW-0808">Transferase</keyword>
<evidence type="ECO:0000256" key="2">
    <source>
        <dbReference type="ARBA" id="ARBA00022603"/>
    </source>
</evidence>
<dbReference type="PROSITE" id="PS00374">
    <property type="entry name" value="MGMT"/>
    <property type="match status" value="1"/>
</dbReference>
<dbReference type="SUPFAM" id="SSF46767">
    <property type="entry name" value="Methylated DNA-protein cysteine methyltransferase, C-terminal domain"/>
    <property type="match status" value="1"/>
</dbReference>
<dbReference type="InterPro" id="IPR036631">
    <property type="entry name" value="MGMT_N_sf"/>
</dbReference>
<dbReference type="RefSeq" id="WP_284340861.1">
    <property type="nucleotide sequence ID" value="NZ_BSNS01000011.1"/>
</dbReference>
<dbReference type="Gene3D" id="3.30.160.70">
    <property type="entry name" value="Methylated DNA-protein cysteine methyltransferase domain"/>
    <property type="match status" value="1"/>
</dbReference>
<dbReference type="PANTHER" id="PTHR10815:SF14">
    <property type="entry name" value="BIFUNCTIONAL TRANSCRIPTIONAL ACTIVATOR_DNA REPAIR ENZYME ADA"/>
    <property type="match status" value="1"/>
</dbReference>
<evidence type="ECO:0000256" key="5">
    <source>
        <dbReference type="ARBA" id="ARBA00023204"/>
    </source>
</evidence>
<dbReference type="InterPro" id="IPR036217">
    <property type="entry name" value="MethylDNA_cys_MeTrfase_DNAb"/>
</dbReference>
<comment type="catalytic activity">
    <reaction evidence="1">
        <text>a 4-O-methyl-thymidine in DNA + L-cysteinyl-[protein] = a thymidine in DNA + S-methyl-L-cysteinyl-[protein]</text>
        <dbReference type="Rhea" id="RHEA:53428"/>
        <dbReference type="Rhea" id="RHEA-COMP:10131"/>
        <dbReference type="Rhea" id="RHEA-COMP:10132"/>
        <dbReference type="Rhea" id="RHEA-COMP:13555"/>
        <dbReference type="Rhea" id="RHEA-COMP:13556"/>
        <dbReference type="ChEBI" id="CHEBI:29950"/>
        <dbReference type="ChEBI" id="CHEBI:82612"/>
        <dbReference type="ChEBI" id="CHEBI:137386"/>
        <dbReference type="ChEBI" id="CHEBI:137387"/>
        <dbReference type="EC" id="2.1.1.63"/>
    </reaction>
</comment>
<name>A0ABQ5W752_9HYPH</name>
<feature type="domain" description="Methylated-DNA-[protein]-cysteine S-methyltransferase DNA binding" evidence="7">
    <location>
        <begin position="98"/>
        <end position="175"/>
    </location>
</feature>
<dbReference type="SUPFAM" id="SSF53155">
    <property type="entry name" value="Methylated DNA-protein cysteine methyltransferase domain"/>
    <property type="match status" value="1"/>
</dbReference>
<dbReference type="InterPro" id="IPR014048">
    <property type="entry name" value="MethylDNA_cys_MeTrfase_DNA-bd"/>
</dbReference>
<dbReference type="NCBIfam" id="TIGR00589">
    <property type="entry name" value="ogt"/>
    <property type="match status" value="1"/>
</dbReference>
<evidence type="ECO:0000259" key="7">
    <source>
        <dbReference type="Pfam" id="PF01035"/>
    </source>
</evidence>
<evidence type="ECO:0000256" key="3">
    <source>
        <dbReference type="ARBA" id="ARBA00022679"/>
    </source>
</evidence>
<gene>
    <name evidence="8" type="ORF">GCM10010862_27150</name>
</gene>
<dbReference type="InterPro" id="IPR036388">
    <property type="entry name" value="WH-like_DNA-bd_sf"/>
</dbReference>
<evidence type="ECO:0000256" key="1">
    <source>
        <dbReference type="ARBA" id="ARBA00001286"/>
    </source>
</evidence>
<evidence type="ECO:0000313" key="8">
    <source>
        <dbReference type="EMBL" id="GLQ55456.1"/>
    </source>
</evidence>
<protein>
    <recommendedName>
        <fullName evidence="7">Methylated-DNA-[protein]-cysteine S-methyltransferase DNA binding domain-containing protein</fullName>
    </recommendedName>
</protein>
<evidence type="ECO:0000256" key="6">
    <source>
        <dbReference type="ARBA" id="ARBA00049348"/>
    </source>
</evidence>
<comment type="caution">
    <text evidence="8">The sequence shown here is derived from an EMBL/GenBank/DDBJ whole genome shotgun (WGS) entry which is preliminary data.</text>
</comment>
<dbReference type="InterPro" id="IPR001497">
    <property type="entry name" value="MethylDNA_cys_MeTrfase_AS"/>
</dbReference>
<keyword evidence="5" id="KW-0234">DNA repair</keyword>
<comment type="catalytic activity">
    <reaction evidence="6">
        <text>a 6-O-methyl-2'-deoxyguanosine in DNA + L-cysteinyl-[protein] = S-methyl-L-cysteinyl-[protein] + a 2'-deoxyguanosine in DNA</text>
        <dbReference type="Rhea" id="RHEA:24000"/>
        <dbReference type="Rhea" id="RHEA-COMP:10131"/>
        <dbReference type="Rhea" id="RHEA-COMP:10132"/>
        <dbReference type="Rhea" id="RHEA-COMP:11367"/>
        <dbReference type="Rhea" id="RHEA-COMP:11368"/>
        <dbReference type="ChEBI" id="CHEBI:29950"/>
        <dbReference type="ChEBI" id="CHEBI:82612"/>
        <dbReference type="ChEBI" id="CHEBI:85445"/>
        <dbReference type="ChEBI" id="CHEBI:85448"/>
        <dbReference type="EC" id="2.1.1.63"/>
    </reaction>
</comment>
<accession>A0ABQ5W752</accession>
<dbReference type="Proteomes" id="UP001156691">
    <property type="component" value="Unassembled WGS sequence"/>
</dbReference>
<keyword evidence="4" id="KW-0227">DNA damage</keyword>
<evidence type="ECO:0000256" key="4">
    <source>
        <dbReference type="ARBA" id="ARBA00022763"/>
    </source>
</evidence>
<dbReference type="Pfam" id="PF01035">
    <property type="entry name" value="DNA_binding_1"/>
    <property type="match status" value="1"/>
</dbReference>
<keyword evidence="9" id="KW-1185">Reference proteome</keyword>
<keyword evidence="2" id="KW-0489">Methyltransferase</keyword>
<dbReference type="Gene3D" id="1.10.10.10">
    <property type="entry name" value="Winged helix-like DNA-binding domain superfamily/Winged helix DNA-binding domain"/>
    <property type="match status" value="1"/>
</dbReference>
<dbReference type="PANTHER" id="PTHR10815">
    <property type="entry name" value="METHYLATED-DNA--PROTEIN-CYSTEINE METHYLTRANSFERASE"/>
    <property type="match status" value="1"/>
</dbReference>
<evidence type="ECO:0000313" key="9">
    <source>
        <dbReference type="Proteomes" id="UP001156691"/>
    </source>
</evidence>
<dbReference type="EMBL" id="BSNS01000011">
    <property type="protein sequence ID" value="GLQ55456.1"/>
    <property type="molecule type" value="Genomic_DNA"/>
</dbReference>
<reference evidence="9" key="1">
    <citation type="journal article" date="2019" name="Int. J. Syst. Evol. Microbiol.">
        <title>The Global Catalogue of Microorganisms (GCM) 10K type strain sequencing project: providing services to taxonomists for standard genome sequencing and annotation.</title>
        <authorList>
            <consortium name="The Broad Institute Genomics Platform"/>
            <consortium name="The Broad Institute Genome Sequencing Center for Infectious Disease"/>
            <person name="Wu L."/>
            <person name="Ma J."/>
        </authorList>
    </citation>
    <scope>NUCLEOTIDE SEQUENCE [LARGE SCALE GENOMIC DNA]</scope>
    <source>
        <strain evidence="9">NBRC 112416</strain>
    </source>
</reference>
<dbReference type="CDD" id="cd06445">
    <property type="entry name" value="ATase"/>
    <property type="match status" value="1"/>
</dbReference>
<proteinExistence type="predicted"/>
<organism evidence="8 9">
    <name type="scientific">Devosia nitrariae</name>
    <dbReference type="NCBI Taxonomy" id="2071872"/>
    <lineage>
        <taxon>Bacteria</taxon>
        <taxon>Pseudomonadati</taxon>
        <taxon>Pseudomonadota</taxon>
        <taxon>Alphaproteobacteria</taxon>
        <taxon>Hyphomicrobiales</taxon>
        <taxon>Devosiaceae</taxon>
        <taxon>Devosia</taxon>
    </lineage>
</organism>